<feature type="region of interest" description="Disordered" evidence="6">
    <location>
        <begin position="1"/>
        <end position="61"/>
    </location>
</feature>
<sequence>MPSSSKSKPAARISARALPSPDDASSDSELELDPVAADDDDDDDAASSAPDSPLLAPTTTQPRWLQAAQPKWLRADRISRCARWWRRILASLAALLPPRRSWPFAALVVVSAYALLCVVRGVPLLASPLPPYSGPYGVGAVDVEIALEKPRRISETVFKSNGEPAFEHRTTLFSLYYPVDKSVKERRRRHDWFARPLSLLAAGYAKYAHVNNFFIRPIFTFGLWLVAGGITIPAKVDAPLLGTTITRGDAEQFPVMVFSHGDASSRRDYTHYVGELASRGYVIAAVEHRDGSCPGSLMRIKGEKDKQLLHFKEAELLSDPPMDTEKYKQEQLAFRDAEILETINILRAINSGQGDNIFNRNSRSEGSYLHSWAGRLDFGNLTIGGHSFGATGALQALKHAPSDINPAIGGVILDPGKQSGPLNAVIDVPLLIVHSDSWSKQHSAFYNRPHFDTVKDLALSVLRRIPSHSSWFLTSIGTSHPSVSDAPLIEPLLLSWTTGASLDTKEALEEYVGVTDDFWHFLRTTRTVNSSLTDGVVHRGEMRGILAEKVTHEQYGKWVSKERKAEFPKPLARLWEVHVSPVADEGE</sequence>
<evidence type="ECO:0000256" key="2">
    <source>
        <dbReference type="ARBA" id="ARBA00022963"/>
    </source>
</evidence>
<feature type="active site" description="Charge relay system" evidence="5">
    <location>
        <position position="414"/>
    </location>
</feature>
<keyword evidence="3 4" id="KW-0443">Lipid metabolism</keyword>
<evidence type="ECO:0000256" key="3">
    <source>
        <dbReference type="ARBA" id="ARBA00023098"/>
    </source>
</evidence>
<dbReference type="PIRSF" id="PIRSF018169">
    <property type="entry name" value="PAF_acetylhydrolase"/>
    <property type="match status" value="1"/>
</dbReference>
<comment type="similarity">
    <text evidence="4">Belongs to the serine esterase family.</text>
</comment>
<dbReference type="EC" id="3.1.1.47" evidence="4"/>
<evidence type="ECO:0000256" key="6">
    <source>
        <dbReference type="SAM" id="MobiDB-lite"/>
    </source>
</evidence>
<dbReference type="EMBL" id="KZ679273">
    <property type="protein sequence ID" value="PTB35706.1"/>
    <property type="molecule type" value="Genomic_DNA"/>
</dbReference>
<accession>A0A2T3YT82</accession>
<dbReference type="GO" id="GO:0016042">
    <property type="term" value="P:lipid catabolic process"/>
    <property type="evidence" value="ECO:0007669"/>
    <property type="project" value="UniProtKB-KW"/>
</dbReference>
<name>A0A2T3YT82_TRIA4</name>
<protein>
    <recommendedName>
        <fullName evidence="4">Putative phospholipase</fullName>
        <ecNumber evidence="4">3.1.1.47</ecNumber>
    </recommendedName>
</protein>
<keyword evidence="1 4" id="KW-0378">Hydrolase</keyword>
<dbReference type="GO" id="GO:0003847">
    <property type="term" value="F:1-alkyl-2-acetylglycerophosphocholine esterase activity"/>
    <property type="evidence" value="ECO:0007669"/>
    <property type="project" value="UniProtKB-UniRule"/>
</dbReference>
<evidence type="ECO:0000313" key="8">
    <source>
        <dbReference type="Proteomes" id="UP000240493"/>
    </source>
</evidence>
<dbReference type="Proteomes" id="UP000240493">
    <property type="component" value="Unassembled WGS sequence"/>
</dbReference>
<evidence type="ECO:0000256" key="1">
    <source>
        <dbReference type="ARBA" id="ARBA00022801"/>
    </source>
</evidence>
<evidence type="ECO:0000313" key="7">
    <source>
        <dbReference type="EMBL" id="PTB35706.1"/>
    </source>
</evidence>
<keyword evidence="8" id="KW-1185">Reference proteome</keyword>
<reference evidence="7 8" key="1">
    <citation type="submission" date="2016-07" db="EMBL/GenBank/DDBJ databases">
        <title>Multiple horizontal gene transfer events from other fungi enriched the ability of initially mycotrophic Trichoderma (Ascomycota) to feed on dead plant biomass.</title>
        <authorList>
            <consortium name="DOE Joint Genome Institute"/>
            <person name="Aerts A."/>
            <person name="Atanasova L."/>
            <person name="Chenthamara K."/>
            <person name="Zhang J."/>
            <person name="Grujic M."/>
            <person name="Henrissat B."/>
            <person name="Kuo A."/>
            <person name="Salamov A."/>
            <person name="Lipzen A."/>
            <person name="Labutti K."/>
            <person name="Barry K."/>
            <person name="Miao Y."/>
            <person name="Rahimi M.J."/>
            <person name="Shen Q."/>
            <person name="Grigoriev I.V."/>
            <person name="Kubicek C.P."/>
            <person name="Druzhinina I.S."/>
        </authorList>
    </citation>
    <scope>NUCLEOTIDE SEQUENCE [LARGE SCALE GENOMIC DNA]</scope>
    <source>
        <strain evidence="7 8">CBS 433.97</strain>
    </source>
</reference>
<evidence type="ECO:0000256" key="4">
    <source>
        <dbReference type="PIRNR" id="PIRNR018169"/>
    </source>
</evidence>
<gene>
    <name evidence="7" type="ORF">M441DRAFT_203993</name>
</gene>
<feature type="active site" description="Charge relay system" evidence="5">
    <location>
        <position position="480"/>
    </location>
</feature>
<keyword evidence="2 4" id="KW-0442">Lipid degradation</keyword>
<feature type="compositionally biased region" description="Acidic residues" evidence="6">
    <location>
        <begin position="24"/>
        <end position="45"/>
    </location>
</feature>
<dbReference type="PANTHER" id="PTHR10272:SF11">
    <property type="entry name" value="PHOSPHOLIPASE-RELATED"/>
    <property type="match status" value="1"/>
</dbReference>
<dbReference type="PANTHER" id="PTHR10272">
    <property type="entry name" value="PLATELET-ACTIVATING FACTOR ACETYLHYDROLASE"/>
    <property type="match status" value="1"/>
</dbReference>
<organism evidence="7 8">
    <name type="scientific">Trichoderma asperellum (strain ATCC 204424 / CBS 433.97 / NBRC 101777)</name>
    <dbReference type="NCBI Taxonomy" id="1042311"/>
    <lineage>
        <taxon>Eukaryota</taxon>
        <taxon>Fungi</taxon>
        <taxon>Dikarya</taxon>
        <taxon>Ascomycota</taxon>
        <taxon>Pezizomycotina</taxon>
        <taxon>Sordariomycetes</taxon>
        <taxon>Hypocreomycetidae</taxon>
        <taxon>Hypocreales</taxon>
        <taxon>Hypocreaceae</taxon>
        <taxon>Trichoderma</taxon>
    </lineage>
</organism>
<dbReference type="STRING" id="1042311.A0A2T3YT82"/>
<feature type="active site" description="Nucleophile" evidence="5">
    <location>
        <position position="387"/>
    </location>
</feature>
<dbReference type="AlphaFoldDB" id="A0A2T3YT82"/>
<dbReference type="SUPFAM" id="SSF53474">
    <property type="entry name" value="alpha/beta-Hydrolases"/>
    <property type="match status" value="1"/>
</dbReference>
<dbReference type="InterPro" id="IPR016715">
    <property type="entry name" value="PAF_acetylhydro_eukaryote"/>
</dbReference>
<dbReference type="Gene3D" id="3.40.50.1820">
    <property type="entry name" value="alpha/beta hydrolase"/>
    <property type="match status" value="1"/>
</dbReference>
<dbReference type="InterPro" id="IPR029058">
    <property type="entry name" value="AB_hydrolase_fold"/>
</dbReference>
<comment type="catalytic activity">
    <reaction evidence="4">
        <text>a 1-O-alkyl-2-acetyl-sn-glycero-3-phosphocholine + H2O = a 1-O-alkyl-sn-glycero-3-phosphocholine + acetate + H(+)</text>
        <dbReference type="Rhea" id="RHEA:17777"/>
        <dbReference type="ChEBI" id="CHEBI:15377"/>
        <dbReference type="ChEBI" id="CHEBI:15378"/>
        <dbReference type="ChEBI" id="CHEBI:30089"/>
        <dbReference type="ChEBI" id="CHEBI:30909"/>
        <dbReference type="ChEBI" id="CHEBI:36707"/>
        <dbReference type="EC" id="3.1.1.47"/>
    </reaction>
</comment>
<feature type="compositionally biased region" description="Low complexity" evidence="6">
    <location>
        <begin position="46"/>
        <end position="57"/>
    </location>
</feature>
<proteinExistence type="inferred from homology"/>
<evidence type="ECO:0000256" key="5">
    <source>
        <dbReference type="PIRSR" id="PIRSR018169-1"/>
    </source>
</evidence>
<dbReference type="OrthoDB" id="2363873at2759"/>
<dbReference type="Pfam" id="PF03403">
    <property type="entry name" value="PAF-AH_p_II"/>
    <property type="match status" value="1"/>
</dbReference>